<name>A0A852SIZ6_9MICO</name>
<dbReference type="AlphaFoldDB" id="A0A852SIZ6"/>
<dbReference type="PROSITE" id="PS00159">
    <property type="entry name" value="ALDOLASE_KDPG_KHG_1"/>
    <property type="match status" value="1"/>
</dbReference>
<keyword evidence="6 9" id="KW-0456">Lyase</keyword>
<comment type="pathway">
    <text evidence="2">Carbohydrate acid metabolism; 2-dehydro-3-deoxy-D-gluconate degradation; D-glyceraldehyde 3-phosphate and pyruvate from 2-dehydro-3-deoxy-D-gluconate: step 2/2.</text>
</comment>
<dbReference type="InterPro" id="IPR000887">
    <property type="entry name" value="Aldlse_KDPG_KHG"/>
</dbReference>
<dbReference type="Gene3D" id="3.20.20.70">
    <property type="entry name" value="Aldolase class I"/>
    <property type="match status" value="1"/>
</dbReference>
<dbReference type="InterPro" id="IPR031337">
    <property type="entry name" value="KDPG/KHG_AS_1"/>
</dbReference>
<dbReference type="Pfam" id="PF01081">
    <property type="entry name" value="Aldolase"/>
    <property type="match status" value="1"/>
</dbReference>
<dbReference type="GO" id="GO:0008675">
    <property type="term" value="F:2-dehydro-3-deoxy-phosphogluconate aldolase activity"/>
    <property type="evidence" value="ECO:0007669"/>
    <property type="project" value="UniProtKB-EC"/>
</dbReference>
<keyword evidence="10" id="KW-1185">Reference proteome</keyword>
<dbReference type="Proteomes" id="UP000549913">
    <property type="component" value="Unassembled WGS sequence"/>
</dbReference>
<dbReference type="EMBL" id="JACCBM010000001">
    <property type="protein sequence ID" value="NYD69350.1"/>
    <property type="molecule type" value="Genomic_DNA"/>
</dbReference>
<evidence type="ECO:0000256" key="2">
    <source>
        <dbReference type="ARBA" id="ARBA00004736"/>
    </source>
</evidence>
<evidence type="ECO:0000313" key="10">
    <source>
        <dbReference type="Proteomes" id="UP000549913"/>
    </source>
</evidence>
<dbReference type="CDD" id="cd00452">
    <property type="entry name" value="KDPG_aldolase"/>
    <property type="match status" value="1"/>
</dbReference>
<dbReference type="PANTHER" id="PTHR30246:SF1">
    <property type="entry name" value="2-DEHYDRO-3-DEOXY-6-PHOSPHOGALACTONATE ALDOLASE-RELATED"/>
    <property type="match status" value="1"/>
</dbReference>
<evidence type="ECO:0000256" key="3">
    <source>
        <dbReference type="ARBA" id="ARBA00006906"/>
    </source>
</evidence>
<comment type="subunit">
    <text evidence="4">Homotrimer.</text>
</comment>
<proteinExistence type="inferred from homology"/>
<evidence type="ECO:0000256" key="5">
    <source>
        <dbReference type="ARBA" id="ARBA00013063"/>
    </source>
</evidence>
<evidence type="ECO:0000256" key="1">
    <source>
        <dbReference type="ARBA" id="ARBA00000654"/>
    </source>
</evidence>
<evidence type="ECO:0000256" key="7">
    <source>
        <dbReference type="ARBA" id="ARBA00023270"/>
    </source>
</evidence>
<dbReference type="RefSeq" id="WP_179546697.1">
    <property type="nucleotide sequence ID" value="NZ_BSEW01000001.1"/>
</dbReference>
<comment type="catalytic activity">
    <reaction evidence="1">
        <text>2-dehydro-3-deoxy-6-phospho-D-gluconate = D-glyceraldehyde 3-phosphate + pyruvate</text>
        <dbReference type="Rhea" id="RHEA:17089"/>
        <dbReference type="ChEBI" id="CHEBI:15361"/>
        <dbReference type="ChEBI" id="CHEBI:57569"/>
        <dbReference type="ChEBI" id="CHEBI:59776"/>
        <dbReference type="EC" id="4.1.2.14"/>
    </reaction>
</comment>
<comment type="similarity">
    <text evidence="3">Belongs to the KHG/KDPG aldolase family.</text>
</comment>
<reference evidence="9 10" key="1">
    <citation type="submission" date="2020-07" db="EMBL/GenBank/DDBJ databases">
        <title>Sequencing the genomes of 1000 actinobacteria strains.</title>
        <authorList>
            <person name="Klenk H.-P."/>
        </authorList>
    </citation>
    <scope>NUCLEOTIDE SEQUENCE [LARGE SCALE GENOMIC DNA]</scope>
    <source>
        <strain evidence="9 10">DSM 26474</strain>
    </source>
</reference>
<dbReference type="InterPro" id="IPR031338">
    <property type="entry name" value="KDPG/KHG_AS_2"/>
</dbReference>
<protein>
    <recommendedName>
        <fullName evidence="5">2-dehydro-3-deoxy-phosphogluconate aldolase</fullName>
        <ecNumber evidence="5">4.1.2.14</ecNumber>
    </recommendedName>
</protein>
<dbReference type="PANTHER" id="PTHR30246">
    <property type="entry name" value="2-KETO-3-DEOXY-6-PHOSPHOGLUCONATE ALDOLASE"/>
    <property type="match status" value="1"/>
</dbReference>
<gene>
    <name evidence="9" type="ORF">BJ984_000508</name>
</gene>
<keyword evidence="8" id="KW-0119">Carbohydrate metabolism</keyword>
<evidence type="ECO:0000256" key="4">
    <source>
        <dbReference type="ARBA" id="ARBA00011233"/>
    </source>
</evidence>
<evidence type="ECO:0000256" key="6">
    <source>
        <dbReference type="ARBA" id="ARBA00023239"/>
    </source>
</evidence>
<dbReference type="NCBIfam" id="TIGR01182">
    <property type="entry name" value="eda"/>
    <property type="match status" value="1"/>
</dbReference>
<organism evidence="9 10">
    <name type="scientific">Herbiconiux flava</name>
    <dbReference type="NCBI Taxonomy" id="881268"/>
    <lineage>
        <taxon>Bacteria</taxon>
        <taxon>Bacillati</taxon>
        <taxon>Actinomycetota</taxon>
        <taxon>Actinomycetes</taxon>
        <taxon>Micrococcales</taxon>
        <taxon>Microbacteriaceae</taxon>
        <taxon>Herbiconiux</taxon>
    </lineage>
</organism>
<dbReference type="SUPFAM" id="SSF51569">
    <property type="entry name" value="Aldolase"/>
    <property type="match status" value="1"/>
</dbReference>
<evidence type="ECO:0000256" key="8">
    <source>
        <dbReference type="ARBA" id="ARBA00023277"/>
    </source>
</evidence>
<sequence>MSGSVLERLTLARIAPVVEITDARRGVELAQTLAAAGLPVAEVTLRTPAALEAIRAIAAEVPGFLVGAGTLLTPAQIDDAVEAGVHFGVSPGFTPALSDAATAVGLPFVPGAVTSTEILAAAERGHTHLKFFPAEPSGGSAAVAAFAAPFASLGIRFMPTGGVRPSNLDAYLALPTVFAIGGTWIAPRDQITEGRFDEIGAAARTAVATVAAYGA</sequence>
<accession>A0A852SIZ6</accession>
<comment type="caution">
    <text evidence="9">The sequence shown here is derived from an EMBL/GenBank/DDBJ whole genome shotgun (WGS) entry which is preliminary data.</text>
</comment>
<dbReference type="InterPro" id="IPR013785">
    <property type="entry name" value="Aldolase_TIM"/>
</dbReference>
<keyword evidence="7" id="KW-0704">Schiff base</keyword>
<dbReference type="EC" id="4.1.2.14" evidence="5"/>
<evidence type="ECO:0000313" key="9">
    <source>
        <dbReference type="EMBL" id="NYD69350.1"/>
    </source>
</evidence>
<dbReference type="PROSITE" id="PS00160">
    <property type="entry name" value="ALDOLASE_KDPG_KHG_2"/>
    <property type="match status" value="1"/>
</dbReference>